<comment type="caution">
    <text evidence="3">The sequence shown here is derived from an EMBL/GenBank/DDBJ whole genome shotgun (WGS) entry which is preliminary data.</text>
</comment>
<feature type="domain" description="Peptidoglycan binding" evidence="2">
    <location>
        <begin position="95"/>
        <end position="178"/>
    </location>
</feature>
<proteinExistence type="predicted"/>
<dbReference type="InterPro" id="IPR023346">
    <property type="entry name" value="Lysozyme-like_dom_sf"/>
</dbReference>
<dbReference type="OrthoDB" id="9815229at2"/>
<accession>A0A4Q1KHJ6</accession>
<reference evidence="4" key="1">
    <citation type="submission" date="2019-01" db="EMBL/GenBank/DDBJ databases">
        <title>Cytophagaceae bacterium strain CAR-16.</title>
        <authorList>
            <person name="Chen W.-M."/>
        </authorList>
    </citation>
    <scope>NUCLEOTIDE SEQUENCE [LARGE SCALE GENOMIC DNA]</scope>
    <source>
        <strain evidence="4">CHR27</strain>
    </source>
</reference>
<dbReference type="Proteomes" id="UP000290958">
    <property type="component" value="Unassembled WGS sequence"/>
</dbReference>
<dbReference type="Pfam" id="PF09374">
    <property type="entry name" value="PG_binding_3"/>
    <property type="match status" value="1"/>
</dbReference>
<dbReference type="Gene3D" id="1.20.141.10">
    <property type="entry name" value="Chitosanase, subunit A, domain 1"/>
    <property type="match status" value="1"/>
</dbReference>
<dbReference type="Pfam" id="PF05838">
    <property type="entry name" value="Glyco_hydro_108"/>
    <property type="match status" value="1"/>
</dbReference>
<protein>
    <submittedName>
        <fullName evidence="3">Uncharacterized protein</fullName>
    </submittedName>
</protein>
<dbReference type="InterPro" id="IPR018537">
    <property type="entry name" value="Peptidoglycan-bd_3"/>
</dbReference>
<evidence type="ECO:0000313" key="3">
    <source>
        <dbReference type="EMBL" id="RXR28599.1"/>
    </source>
</evidence>
<sequence length="180" mass="19496">MTDIAAYLNNLIAREGGYCDHPADRGGPTNWGITQAVARANGYNGEMRALPRTEAERIYRTLYWDAPHFDSIAPIAPKIAHELFDAGVNMGPPVAIRFLQRALNALNRNGQDYADLASDGAIGPATQRALAAFLAVRGAKGEAVLLKAMQALRGERYIALAEGRPANEAFVYGWLSNRIG</sequence>
<dbReference type="CDD" id="cd13926">
    <property type="entry name" value="N-acetylmuramidase_GH108"/>
    <property type="match status" value="1"/>
</dbReference>
<dbReference type="AlphaFoldDB" id="A0A4Q1KHJ6"/>
<dbReference type="RefSeq" id="WP_129404346.1">
    <property type="nucleotide sequence ID" value="NZ_SBKP01000008.1"/>
</dbReference>
<keyword evidence="4" id="KW-1185">Reference proteome</keyword>
<name>A0A4Q1KHJ6_9SPHN</name>
<dbReference type="SUPFAM" id="SSF53955">
    <property type="entry name" value="Lysozyme-like"/>
    <property type="match status" value="1"/>
</dbReference>
<dbReference type="EMBL" id="SBKP01000008">
    <property type="protein sequence ID" value="RXR28599.1"/>
    <property type="molecule type" value="Genomic_DNA"/>
</dbReference>
<evidence type="ECO:0000259" key="1">
    <source>
        <dbReference type="Pfam" id="PF05838"/>
    </source>
</evidence>
<dbReference type="InterPro" id="IPR008565">
    <property type="entry name" value="TtsA-like_GH18_dom"/>
</dbReference>
<gene>
    <name evidence="3" type="ORF">EQG66_09480</name>
</gene>
<evidence type="ECO:0000313" key="4">
    <source>
        <dbReference type="Proteomes" id="UP000290958"/>
    </source>
</evidence>
<organism evidence="3 4">
    <name type="scientific">Sphingobium fluviale</name>
    <dbReference type="NCBI Taxonomy" id="2506423"/>
    <lineage>
        <taxon>Bacteria</taxon>
        <taxon>Pseudomonadati</taxon>
        <taxon>Pseudomonadota</taxon>
        <taxon>Alphaproteobacteria</taxon>
        <taxon>Sphingomonadales</taxon>
        <taxon>Sphingomonadaceae</taxon>
        <taxon>Sphingobium</taxon>
    </lineage>
</organism>
<evidence type="ECO:0000259" key="2">
    <source>
        <dbReference type="Pfam" id="PF09374"/>
    </source>
</evidence>
<feature type="domain" description="TtsA-like Glycoside hydrolase family 108" evidence="1">
    <location>
        <begin position="9"/>
        <end position="91"/>
    </location>
</feature>